<proteinExistence type="inferred from homology"/>
<dbReference type="CDD" id="cd04186">
    <property type="entry name" value="GT_2_like_c"/>
    <property type="match status" value="1"/>
</dbReference>
<dbReference type="InterPro" id="IPR029044">
    <property type="entry name" value="Nucleotide-diphossugar_trans"/>
</dbReference>
<keyword evidence="2" id="KW-0328">Glycosyltransferase</keyword>
<accession>A0A0G1B8W3</accession>
<evidence type="ECO:0000259" key="5">
    <source>
        <dbReference type="Pfam" id="PF00535"/>
    </source>
</evidence>
<dbReference type="Proteomes" id="UP000033854">
    <property type="component" value="Unassembled WGS sequence"/>
</dbReference>
<dbReference type="EMBL" id="LCDA01000006">
    <property type="protein sequence ID" value="KKS42766.1"/>
    <property type="molecule type" value="Genomic_DNA"/>
</dbReference>
<evidence type="ECO:0000313" key="7">
    <source>
        <dbReference type="Proteomes" id="UP000033854"/>
    </source>
</evidence>
<dbReference type="PATRIC" id="fig|1618378.3.peg.657"/>
<evidence type="ECO:0000256" key="3">
    <source>
        <dbReference type="ARBA" id="ARBA00022679"/>
    </source>
</evidence>
<dbReference type="PANTHER" id="PTHR43179">
    <property type="entry name" value="RHAMNOSYLTRANSFERASE WBBL"/>
    <property type="match status" value="1"/>
</dbReference>
<keyword evidence="4" id="KW-0472">Membrane</keyword>
<dbReference type="GO" id="GO:0016757">
    <property type="term" value="F:glycosyltransferase activity"/>
    <property type="evidence" value="ECO:0007669"/>
    <property type="project" value="UniProtKB-KW"/>
</dbReference>
<evidence type="ECO:0000256" key="4">
    <source>
        <dbReference type="SAM" id="Phobius"/>
    </source>
</evidence>
<reference evidence="6 7" key="1">
    <citation type="journal article" date="2015" name="Nature">
        <title>rRNA introns, odd ribosomes, and small enigmatic genomes across a large radiation of phyla.</title>
        <authorList>
            <person name="Brown C.T."/>
            <person name="Hug L.A."/>
            <person name="Thomas B.C."/>
            <person name="Sharon I."/>
            <person name="Castelle C.J."/>
            <person name="Singh A."/>
            <person name="Wilkins M.J."/>
            <person name="Williams K.H."/>
            <person name="Banfield J.F."/>
        </authorList>
    </citation>
    <scope>NUCLEOTIDE SEQUENCE [LARGE SCALE GENOMIC DNA]</scope>
</reference>
<dbReference type="AlphaFoldDB" id="A0A0G1B8W3"/>
<evidence type="ECO:0000313" key="6">
    <source>
        <dbReference type="EMBL" id="KKS42766.1"/>
    </source>
</evidence>
<feature type="transmembrane region" description="Helical" evidence="4">
    <location>
        <begin position="251"/>
        <end position="271"/>
    </location>
</feature>
<organism evidence="6 7">
    <name type="scientific">Candidatus Collierbacteria bacterium GW2011_GWA2_42_17</name>
    <dbReference type="NCBI Taxonomy" id="1618378"/>
    <lineage>
        <taxon>Bacteria</taxon>
        <taxon>Candidatus Collieribacteriota</taxon>
    </lineage>
</organism>
<keyword evidence="4" id="KW-0812">Transmembrane</keyword>
<name>A0A0G1B8W3_9BACT</name>
<gene>
    <name evidence="6" type="ORF">UV06_C0006G0036</name>
</gene>
<dbReference type="Gene3D" id="3.90.550.10">
    <property type="entry name" value="Spore Coat Polysaccharide Biosynthesis Protein SpsA, Chain A"/>
    <property type="match status" value="1"/>
</dbReference>
<dbReference type="InterPro" id="IPR001173">
    <property type="entry name" value="Glyco_trans_2-like"/>
</dbReference>
<evidence type="ECO:0000256" key="2">
    <source>
        <dbReference type="ARBA" id="ARBA00022676"/>
    </source>
</evidence>
<dbReference type="PANTHER" id="PTHR43179:SF12">
    <property type="entry name" value="GALACTOFURANOSYLTRANSFERASE GLFT2"/>
    <property type="match status" value="1"/>
</dbReference>
<keyword evidence="4" id="KW-1133">Transmembrane helix</keyword>
<dbReference type="Pfam" id="PF00535">
    <property type="entry name" value="Glycos_transf_2"/>
    <property type="match status" value="1"/>
</dbReference>
<evidence type="ECO:0000256" key="1">
    <source>
        <dbReference type="ARBA" id="ARBA00006739"/>
    </source>
</evidence>
<sequence length="275" mass="31591">MSKRITAIILNYKHQRDTTECISSIQKTDIGSEVSIIIVDNSPTKTNQRTFKKLFPKADYIASPSNLGFAGGNNIGINKALATGTDYVLIVNPDVVLPHDFFVPLLKHFENKKTGIVAPAIFHKQKNDMYFGLDGKVDWSLAKPKHQNIKKITSTKPIKSEFVTFACVLISKETFQKVGLLDEGYFMYFEDVDYCLSAKKKNVDIILDPKVIIEHRTSSSFYKPTGKLLISFKSHLRFMTKWLPLSKRIKPFFHALALYPYLYLLWTYHFYKYGR</sequence>
<protein>
    <submittedName>
        <fullName evidence="6">Putative glycosyltransferase</fullName>
    </submittedName>
</protein>
<dbReference type="SUPFAM" id="SSF53448">
    <property type="entry name" value="Nucleotide-diphospho-sugar transferases"/>
    <property type="match status" value="1"/>
</dbReference>
<feature type="domain" description="Glycosyltransferase 2-like" evidence="5">
    <location>
        <begin position="7"/>
        <end position="178"/>
    </location>
</feature>
<keyword evidence="3 6" id="KW-0808">Transferase</keyword>
<comment type="caution">
    <text evidence="6">The sequence shown here is derived from an EMBL/GenBank/DDBJ whole genome shotgun (WGS) entry which is preliminary data.</text>
</comment>
<comment type="similarity">
    <text evidence="1">Belongs to the glycosyltransferase 2 family.</text>
</comment>